<dbReference type="HOGENOM" id="CLU_3222145_0_0_11"/>
<proteinExistence type="predicted"/>
<gene>
    <name evidence="1" type="ordered locus">Shel_09570</name>
</gene>
<sequence length="44" mass="4741">MPDKGAPLSVQGQKTMGKGLYGSRGAYFVDIREILAERDSDVAI</sequence>
<reference evidence="1 2" key="1">
    <citation type="journal article" date="2009" name="Stand. Genomic Sci.">
        <title>Complete genome sequence of Slackia heliotrinireducens type strain (RHS 1).</title>
        <authorList>
            <person name="Pukall R."/>
            <person name="Lapidus A."/>
            <person name="Nolan M."/>
            <person name="Copeland A."/>
            <person name="Glavina Del Rio T."/>
            <person name="Lucas S."/>
            <person name="Chen F."/>
            <person name="Tice H."/>
            <person name="Cheng J.F."/>
            <person name="Chertkov O."/>
            <person name="Bruce D."/>
            <person name="Goodwin L."/>
            <person name="Kuske C."/>
            <person name="Brettin T."/>
            <person name="Detter J.C."/>
            <person name="Han C."/>
            <person name="Pitluck S."/>
            <person name="Pati A."/>
            <person name="Mavrommatis K."/>
            <person name="Ivanova N."/>
            <person name="Ovchinnikova G."/>
            <person name="Chen A."/>
            <person name="Palaniappan K."/>
            <person name="Schneider S."/>
            <person name="Rohde M."/>
            <person name="Chain P."/>
            <person name="D'haeseleer P."/>
            <person name="Goker M."/>
            <person name="Bristow J."/>
            <person name="Eisen J.A."/>
            <person name="Markowitz V."/>
            <person name="Kyrpides N.C."/>
            <person name="Klenk H.P."/>
            <person name="Hugenholtz P."/>
        </authorList>
    </citation>
    <scope>NUCLEOTIDE SEQUENCE [LARGE SCALE GENOMIC DNA]</scope>
    <source>
        <strain evidence="2">ATCC 29202 / DSM 20476 / NCTC 11029 / RHS 1</strain>
    </source>
</reference>
<protein>
    <submittedName>
        <fullName evidence="1">Uncharacterized protein</fullName>
    </submittedName>
</protein>
<dbReference type="EMBL" id="CP001684">
    <property type="protein sequence ID" value="ACV21995.1"/>
    <property type="molecule type" value="Genomic_DNA"/>
</dbReference>
<evidence type="ECO:0000313" key="1">
    <source>
        <dbReference type="EMBL" id="ACV21995.1"/>
    </source>
</evidence>
<keyword evidence="2" id="KW-1185">Reference proteome</keyword>
<accession>C7N510</accession>
<dbReference type="Proteomes" id="UP000002026">
    <property type="component" value="Chromosome"/>
</dbReference>
<dbReference type="KEGG" id="shi:Shel_09570"/>
<dbReference type="STRING" id="471855.Shel_09570"/>
<dbReference type="AlphaFoldDB" id="C7N510"/>
<name>C7N510_SLAHD</name>
<evidence type="ECO:0000313" key="2">
    <source>
        <dbReference type="Proteomes" id="UP000002026"/>
    </source>
</evidence>
<organism evidence="1 2">
    <name type="scientific">Slackia heliotrinireducens (strain ATCC 29202 / DSM 20476 / NCTC 11029 / RHS 1)</name>
    <name type="common">Peptococcus heliotrinreducens</name>
    <dbReference type="NCBI Taxonomy" id="471855"/>
    <lineage>
        <taxon>Bacteria</taxon>
        <taxon>Bacillati</taxon>
        <taxon>Actinomycetota</taxon>
        <taxon>Coriobacteriia</taxon>
        <taxon>Eggerthellales</taxon>
        <taxon>Eggerthellaceae</taxon>
        <taxon>Slackia</taxon>
    </lineage>
</organism>